<dbReference type="InterPro" id="IPR011990">
    <property type="entry name" value="TPR-like_helical_dom_sf"/>
</dbReference>
<dbReference type="Gene3D" id="3.40.50.300">
    <property type="entry name" value="P-loop containing nucleotide triphosphate hydrolases"/>
    <property type="match status" value="1"/>
</dbReference>
<gene>
    <name evidence="1" type="ORF">ABZZ21_33180</name>
</gene>
<dbReference type="PANTHER" id="PTHR35205">
    <property type="entry name" value="NB-ARC AND TPR DOMAIN PROTEIN"/>
    <property type="match status" value="1"/>
</dbReference>
<dbReference type="Gene3D" id="1.25.40.10">
    <property type="entry name" value="Tetratricopeptide repeat domain"/>
    <property type="match status" value="1"/>
</dbReference>
<protein>
    <recommendedName>
        <fullName evidence="3">NB-ARC domain-containing protein</fullName>
    </recommendedName>
</protein>
<dbReference type="EMBL" id="JBEXPZ010000051">
    <property type="protein sequence ID" value="MET9849319.1"/>
    <property type="molecule type" value="Genomic_DNA"/>
</dbReference>
<reference evidence="1 2" key="1">
    <citation type="submission" date="2024-06" db="EMBL/GenBank/DDBJ databases">
        <title>The Natural Products Discovery Center: Release of the First 8490 Sequenced Strains for Exploring Actinobacteria Biosynthetic Diversity.</title>
        <authorList>
            <person name="Kalkreuter E."/>
            <person name="Kautsar S.A."/>
            <person name="Yang D."/>
            <person name="Bader C.D."/>
            <person name="Teijaro C.N."/>
            <person name="Fluegel L."/>
            <person name="Davis C.M."/>
            <person name="Simpson J.R."/>
            <person name="Lauterbach L."/>
            <person name="Steele A.D."/>
            <person name="Gui C."/>
            <person name="Meng S."/>
            <person name="Li G."/>
            <person name="Viehrig K."/>
            <person name="Ye F."/>
            <person name="Su P."/>
            <person name="Kiefer A.F."/>
            <person name="Nichols A."/>
            <person name="Cepeda A.J."/>
            <person name="Yan W."/>
            <person name="Fan B."/>
            <person name="Jiang Y."/>
            <person name="Adhikari A."/>
            <person name="Zheng C.-J."/>
            <person name="Schuster L."/>
            <person name="Cowan T.M."/>
            <person name="Smanski M.J."/>
            <person name="Chevrette M.G."/>
            <person name="De Carvalho L.P.S."/>
            <person name="Shen B."/>
        </authorList>
    </citation>
    <scope>NUCLEOTIDE SEQUENCE [LARGE SCALE GENOMIC DNA]</scope>
    <source>
        <strain evidence="1 2">NPDC006434</strain>
    </source>
</reference>
<organism evidence="1 2">
    <name type="scientific">Streptomyces ossamyceticus</name>
    <dbReference type="NCBI Taxonomy" id="249581"/>
    <lineage>
        <taxon>Bacteria</taxon>
        <taxon>Bacillati</taxon>
        <taxon>Actinomycetota</taxon>
        <taxon>Actinomycetes</taxon>
        <taxon>Kitasatosporales</taxon>
        <taxon>Streptomycetaceae</taxon>
        <taxon>Streptomyces</taxon>
    </lineage>
</organism>
<name>A0ABV2V9J4_9ACTN</name>
<dbReference type="InterPro" id="IPR027417">
    <property type="entry name" value="P-loop_NTPase"/>
</dbReference>
<dbReference type="RefSeq" id="WP_355401787.1">
    <property type="nucleotide sequence ID" value="NZ_JBEXPZ010000051.1"/>
</dbReference>
<comment type="caution">
    <text evidence="1">The sequence shown here is derived from an EMBL/GenBank/DDBJ whole genome shotgun (WGS) entry which is preliminary data.</text>
</comment>
<sequence length="696" mass="75980">MDVEASGERAVAAGGSIGMVVTGDTFLRVDRMSAQLPAEAYELPACTTRVVNLPDRPAVFVGRQAELDALDAAFEGADRVVVHAVHGLGGIGKSTLAAHWAAGRTDTYNPVWCISAETPADLDAGLADLAVALRPALGDQLSRRALRDLAVQWLCTHDGWLLILDNVADPADVRPLLGRATRGRFLVTTRRAEGWRGIAETLPLDVLTLPKAVELFAAVHGRTDGDGADLDDIGELCRDLGCLPLAVGQAAAYCREAAITPARYRRQLDEYPEQLLAQAPEGGRAVARVWRVTLDRLVDTPLAGEILRVIAWWAPDGIHRSYLEPLGSPPEVTEALRVLAAHSMITLRGYEISVHRLVQAVARAADPGDPHRLPESVVAARESAARLLNGPTGPTEDSARAMQTRWYSHAEAFLGHGEPDTEQSVLLFVTVVRWRCVFHEEGGVDALWRALGVAQRICGRGHTTTMLARENVAEEYLAKGVWVQAQLLLMDNMRTAYWRFGRKHPARIMAYARLAGPVLRKGNILSALGILDRSLRKAERALGPDHDVTVRIGIMLAETAMHLGQIFPRRYAPRAISQVELLRSRVDIASDAALLLTSNLMNLHAITGDHERAVRTTVDFADELARSHGERHVSTLYARAEQLSLLATYGETDLARAVLDPLRADWEEAVGDTRLPASLREAMTQMLRTLLPPRTG</sequence>
<evidence type="ECO:0000313" key="2">
    <source>
        <dbReference type="Proteomes" id="UP001550210"/>
    </source>
</evidence>
<dbReference type="Proteomes" id="UP001550210">
    <property type="component" value="Unassembled WGS sequence"/>
</dbReference>
<accession>A0ABV2V9J4</accession>
<dbReference type="PANTHER" id="PTHR35205:SF1">
    <property type="entry name" value="ZU5 DOMAIN-CONTAINING PROTEIN"/>
    <property type="match status" value="1"/>
</dbReference>
<proteinExistence type="predicted"/>
<keyword evidence="2" id="KW-1185">Reference proteome</keyword>
<dbReference type="SUPFAM" id="SSF52540">
    <property type="entry name" value="P-loop containing nucleoside triphosphate hydrolases"/>
    <property type="match status" value="1"/>
</dbReference>
<evidence type="ECO:0000313" key="1">
    <source>
        <dbReference type="EMBL" id="MET9849319.1"/>
    </source>
</evidence>
<evidence type="ECO:0008006" key="3">
    <source>
        <dbReference type="Google" id="ProtNLM"/>
    </source>
</evidence>